<dbReference type="GO" id="GO:0046819">
    <property type="term" value="P:protein secretion by the type V secretion system"/>
    <property type="evidence" value="ECO:0007669"/>
    <property type="project" value="TreeGrafter"/>
</dbReference>
<organism evidence="4 5">
    <name type="scientific">Phaeodactylibacter xiamenensis</name>
    <dbReference type="NCBI Taxonomy" id="1524460"/>
    <lineage>
        <taxon>Bacteria</taxon>
        <taxon>Pseudomonadati</taxon>
        <taxon>Bacteroidota</taxon>
        <taxon>Saprospiria</taxon>
        <taxon>Saprospirales</taxon>
        <taxon>Haliscomenobacteraceae</taxon>
        <taxon>Phaeodactylibacter</taxon>
    </lineage>
</organism>
<keyword evidence="5" id="KW-1185">Reference proteome</keyword>
<dbReference type="PANTHER" id="PTHR34597:SF3">
    <property type="entry name" value="OUTER MEMBRANE TRANSPORTER CDIB"/>
    <property type="match status" value="1"/>
</dbReference>
<reference evidence="4 5" key="1">
    <citation type="journal article" date="2014" name="Int. J. Syst. Evol. Microbiol.">
        <title>Phaeodactylibacter xiamenensis gen. nov., sp. nov., a member of the family Saprospiraceae isolated from the marine alga Phaeodactylum tricornutum.</title>
        <authorList>
            <person name="Chen Z.Jr."/>
            <person name="Lei X."/>
            <person name="Lai Q."/>
            <person name="Li Y."/>
            <person name="Zhang B."/>
            <person name="Zhang J."/>
            <person name="Zhang H."/>
            <person name="Yang L."/>
            <person name="Zheng W."/>
            <person name="Tian Y."/>
            <person name="Yu Z."/>
            <person name="Xu H.Jr."/>
            <person name="Zheng T."/>
        </authorList>
    </citation>
    <scope>NUCLEOTIDE SEQUENCE [LARGE SCALE GENOMIC DNA]</scope>
    <source>
        <strain evidence="4 5">KD52</strain>
    </source>
</reference>
<dbReference type="Gene3D" id="2.40.160.50">
    <property type="entry name" value="membrane protein fhac: a member of the omp85/tpsb transporter family"/>
    <property type="match status" value="1"/>
</dbReference>
<dbReference type="RefSeq" id="WP_044219643.1">
    <property type="nucleotide sequence ID" value="NZ_JBKAGJ010000007.1"/>
</dbReference>
<comment type="subcellular location">
    <subcellularLocation>
        <location evidence="1">Membrane</location>
    </subcellularLocation>
</comment>
<dbReference type="STRING" id="1524460.IX84_10690"/>
<evidence type="ECO:0000256" key="2">
    <source>
        <dbReference type="ARBA" id="ARBA00023136"/>
    </source>
</evidence>
<evidence type="ECO:0000259" key="3">
    <source>
        <dbReference type="Pfam" id="PF01103"/>
    </source>
</evidence>
<evidence type="ECO:0000256" key="1">
    <source>
        <dbReference type="ARBA" id="ARBA00004370"/>
    </source>
</evidence>
<evidence type="ECO:0000313" key="5">
    <source>
        <dbReference type="Proteomes" id="UP000029736"/>
    </source>
</evidence>
<gene>
    <name evidence="4" type="ORF">IX84_10690</name>
</gene>
<dbReference type="InterPro" id="IPR051544">
    <property type="entry name" value="TPS_OM_transporter"/>
</dbReference>
<name>A0A098S834_9BACT</name>
<dbReference type="GO" id="GO:0019867">
    <property type="term" value="C:outer membrane"/>
    <property type="evidence" value="ECO:0007669"/>
    <property type="project" value="InterPro"/>
</dbReference>
<comment type="caution">
    <text evidence="4">The sequence shown here is derived from an EMBL/GenBank/DDBJ whole genome shotgun (WGS) entry which is preliminary data.</text>
</comment>
<sequence length="591" mass="67688">MFKNLLWPLILLVPVLTHAQYRLQWLATDTTQAFVEEVFSETVSTWPDTVALKAGLAENIRTLHAMAFAEASVDRLTRKDSIFFATLHVGPHYRWIALSNGNISSAILDGAGFRERLYRNKPFRYDQLRKLQEKLLDYAENHGYPFAKVWLDSILINKGRVAAQLMMDRGPLILVKELDLRGNAKISQVYMENYLGIAPGRPYNNQQVRQIRNRVQELPFLTLAEDPTVTFIEREATIQLPLEKKRASRFDFVLGVLPQNEAGRQLNDRTVLVTGTFKGELQNQFGRGERIYASFEQLRPETQELELEFNYPFVLGLPFGVDFSFDLYKRDTSYLDLESDLGIQYLFEGGNYLKVFWNNRSSTLLTVDEARLQLQERLPQNLDVSNAYFGLEYALQELDYRFNPRKGWSVRLRGGAGVKRIERNNRILELGYGELYDTLELRSFQYKFSGQIEGYLPLFNRSTLLGRLRGGAVFSEAPVYFNEQFRIGGNQILRGFDEESIFATRYALSTVEYRLLIGQNSYLYAFGDVAYVEDVTPVKDVTDWPYGFGAGISFETSAGVFGVSLAYGKQLGNPIDFSAPKVHFGYVSLFN</sequence>
<evidence type="ECO:0000313" key="4">
    <source>
        <dbReference type="EMBL" id="KGE88265.1"/>
    </source>
</evidence>
<feature type="domain" description="Bacterial surface antigen (D15)" evidence="3">
    <location>
        <begin position="283"/>
        <end position="567"/>
    </location>
</feature>
<dbReference type="AlphaFoldDB" id="A0A098S834"/>
<accession>A0A098S834</accession>
<dbReference type="EMBL" id="JPOS01000020">
    <property type="protein sequence ID" value="KGE88265.1"/>
    <property type="molecule type" value="Genomic_DNA"/>
</dbReference>
<dbReference type="Proteomes" id="UP000029736">
    <property type="component" value="Unassembled WGS sequence"/>
</dbReference>
<protein>
    <recommendedName>
        <fullName evidence="3">Bacterial surface antigen (D15) domain-containing protein</fullName>
    </recommendedName>
</protein>
<keyword evidence="2" id="KW-0472">Membrane</keyword>
<dbReference type="Pfam" id="PF01103">
    <property type="entry name" value="Omp85"/>
    <property type="match status" value="1"/>
</dbReference>
<dbReference type="GO" id="GO:0098046">
    <property type="term" value="C:type V protein secretion system complex"/>
    <property type="evidence" value="ECO:0007669"/>
    <property type="project" value="TreeGrafter"/>
</dbReference>
<dbReference type="GO" id="GO:0008320">
    <property type="term" value="F:protein transmembrane transporter activity"/>
    <property type="evidence" value="ECO:0007669"/>
    <property type="project" value="TreeGrafter"/>
</dbReference>
<dbReference type="OrthoDB" id="9811416at2"/>
<proteinExistence type="predicted"/>
<dbReference type="PANTHER" id="PTHR34597">
    <property type="entry name" value="SLR1661 PROTEIN"/>
    <property type="match status" value="1"/>
</dbReference>
<dbReference type="InterPro" id="IPR000184">
    <property type="entry name" value="Bac_surfAg_D15"/>
</dbReference>